<keyword evidence="4" id="KW-1185">Reference proteome</keyword>
<proteinExistence type="predicted"/>
<dbReference type="AlphaFoldDB" id="A0A8J7KEA3"/>
<protein>
    <submittedName>
        <fullName evidence="3">Glycosyltransferase family 4 protein</fullName>
    </submittedName>
</protein>
<dbReference type="RefSeq" id="WP_194115787.1">
    <property type="nucleotide sequence ID" value="NZ_JADFUA010000003.1"/>
</dbReference>
<dbReference type="CDD" id="cd03801">
    <property type="entry name" value="GT4_PimA-like"/>
    <property type="match status" value="1"/>
</dbReference>
<evidence type="ECO:0000313" key="4">
    <source>
        <dbReference type="Proteomes" id="UP000604481"/>
    </source>
</evidence>
<dbReference type="EMBL" id="JADFUA010000003">
    <property type="protein sequence ID" value="MBE9609279.1"/>
    <property type="molecule type" value="Genomic_DNA"/>
</dbReference>
<name>A0A8J7KEA3_9NEIS</name>
<accession>A0A8J7KEA3</accession>
<organism evidence="3 4">
    <name type="scientific">Chitinilyticum piscinae</name>
    <dbReference type="NCBI Taxonomy" id="2866724"/>
    <lineage>
        <taxon>Bacteria</taxon>
        <taxon>Pseudomonadati</taxon>
        <taxon>Pseudomonadota</taxon>
        <taxon>Betaproteobacteria</taxon>
        <taxon>Neisseriales</taxon>
        <taxon>Chitinibacteraceae</taxon>
        <taxon>Chitinilyticum</taxon>
    </lineage>
</organism>
<reference evidence="3 4" key="1">
    <citation type="submission" date="2020-10" db="EMBL/GenBank/DDBJ databases">
        <title>The genome sequence of Chitinilyticum litopenaei 4Y14.</title>
        <authorList>
            <person name="Liu Y."/>
        </authorList>
    </citation>
    <scope>NUCLEOTIDE SEQUENCE [LARGE SCALE GENOMIC DNA]</scope>
    <source>
        <strain evidence="3 4">4Y14</strain>
    </source>
</reference>
<dbReference type="Gene3D" id="3.40.50.2000">
    <property type="entry name" value="Glycogen Phosphorylase B"/>
    <property type="match status" value="2"/>
</dbReference>
<evidence type="ECO:0000259" key="2">
    <source>
        <dbReference type="Pfam" id="PF13439"/>
    </source>
</evidence>
<dbReference type="PANTHER" id="PTHR45947:SF3">
    <property type="entry name" value="SULFOQUINOVOSYL TRANSFERASE SQD2"/>
    <property type="match status" value="1"/>
</dbReference>
<evidence type="ECO:0000259" key="1">
    <source>
        <dbReference type="Pfam" id="PF00534"/>
    </source>
</evidence>
<dbReference type="InterPro" id="IPR001296">
    <property type="entry name" value="Glyco_trans_1"/>
</dbReference>
<dbReference type="Pfam" id="PF13439">
    <property type="entry name" value="Glyco_transf_4"/>
    <property type="match status" value="1"/>
</dbReference>
<dbReference type="Proteomes" id="UP000604481">
    <property type="component" value="Unassembled WGS sequence"/>
</dbReference>
<dbReference type="InterPro" id="IPR050194">
    <property type="entry name" value="Glycosyltransferase_grp1"/>
</dbReference>
<feature type="domain" description="Glycosyltransferase subfamily 4-like N-terminal" evidence="2">
    <location>
        <begin position="18"/>
        <end position="213"/>
    </location>
</feature>
<dbReference type="SUPFAM" id="SSF53756">
    <property type="entry name" value="UDP-Glycosyltransferase/glycogen phosphorylase"/>
    <property type="match status" value="1"/>
</dbReference>
<dbReference type="Pfam" id="PF00534">
    <property type="entry name" value="Glycos_transf_1"/>
    <property type="match status" value="1"/>
</dbReference>
<evidence type="ECO:0000313" key="3">
    <source>
        <dbReference type="EMBL" id="MBE9609279.1"/>
    </source>
</evidence>
<comment type="caution">
    <text evidence="3">The sequence shown here is derived from an EMBL/GenBank/DDBJ whole genome shotgun (WGS) entry which is preliminary data.</text>
</comment>
<dbReference type="InterPro" id="IPR028098">
    <property type="entry name" value="Glyco_trans_4-like_N"/>
</dbReference>
<feature type="domain" description="Glycosyl transferase family 1" evidence="1">
    <location>
        <begin position="221"/>
        <end position="398"/>
    </location>
</feature>
<dbReference type="PANTHER" id="PTHR45947">
    <property type="entry name" value="SULFOQUINOVOSYL TRANSFERASE SQD2"/>
    <property type="match status" value="1"/>
</dbReference>
<sequence length="437" mass="48109">MSQPPRLALILTEFPPAFGGMQTHAEALAAHLLQRGWSLVVYTYRPDLPEQQAAAAQFDAGCGYPVHRVLSRIGFWHNLRLLQRELGRQAPALIYAANVYYGLLGERLGVPVICRSVGNDVQRPWIAYPYRLGSGIVSHPRLEGPLHRLYRRCNTPEWLEALLRRARQQLMRRSARANRLLLANSDYTRELLLATGADAPRIRVVPGGVDCARFATASPALRATLGLPQDAVILLTACRLVAKKGIDFLIAQLPALRTVEPRLHLLVVGDGRERRRCEQQVSALHLDHAVTFAGRVPQHAIQHYFAACDVFILASRISVNRISGLADAETMGRVLCEANAAGVPVLASRSGGIPSVIRDDDNGLLFASDDAEDLLRQFRRLRTDPALAARLVARGRQRAQEEFDWRVILAAHEQAFASVLQSSRPSPATLLAASAAS</sequence>
<gene>
    <name evidence="3" type="ORF">INR99_07950</name>
</gene>
<dbReference type="GO" id="GO:0016758">
    <property type="term" value="F:hexosyltransferase activity"/>
    <property type="evidence" value="ECO:0007669"/>
    <property type="project" value="TreeGrafter"/>
</dbReference>